<evidence type="ECO:0000256" key="6">
    <source>
        <dbReference type="ARBA" id="ARBA00064543"/>
    </source>
</evidence>
<evidence type="ECO:0000259" key="9">
    <source>
        <dbReference type="Pfam" id="PF04825"/>
    </source>
</evidence>
<dbReference type="EMBL" id="JADCNM010000006">
    <property type="protein sequence ID" value="KAG0478349.1"/>
    <property type="molecule type" value="Genomic_DNA"/>
</dbReference>
<evidence type="ECO:0000256" key="1">
    <source>
        <dbReference type="ARBA" id="ARBA00004123"/>
    </source>
</evidence>
<dbReference type="Proteomes" id="UP000639772">
    <property type="component" value="Chromosome 6"/>
</dbReference>
<name>A0A835QY02_VANPL</name>
<keyword evidence="4" id="KW-0159">Chromosome partition</keyword>
<feature type="region of interest" description="Disordered" evidence="7">
    <location>
        <begin position="1018"/>
        <end position="1038"/>
    </location>
</feature>
<evidence type="ECO:0000256" key="5">
    <source>
        <dbReference type="ARBA" id="ARBA00023242"/>
    </source>
</evidence>
<feature type="domain" description="Rad21/Rec8-like protein N-terminal" evidence="9">
    <location>
        <begin position="1"/>
        <end position="71"/>
    </location>
</feature>
<dbReference type="GO" id="GO:1990414">
    <property type="term" value="P:replication-born double-strand break repair via sister chromatid exchange"/>
    <property type="evidence" value="ECO:0007669"/>
    <property type="project" value="TreeGrafter"/>
</dbReference>
<dbReference type="CDD" id="cd21793">
    <property type="entry name" value="Rad21_Rec8_M_AtSYN1-like"/>
    <property type="match status" value="1"/>
</dbReference>
<dbReference type="InterPro" id="IPR023093">
    <property type="entry name" value="ScpA-like_C"/>
</dbReference>
<dbReference type="Pfam" id="PF04825">
    <property type="entry name" value="Rad21_Rec8_N"/>
    <property type="match status" value="1"/>
</dbReference>
<accession>A0A835QY02</accession>
<gene>
    <name evidence="10" type="ORF">HPP92_013068</name>
</gene>
<evidence type="ECO:0000313" key="10">
    <source>
        <dbReference type="EMBL" id="KAG0478349.1"/>
    </source>
</evidence>
<reference evidence="10 11" key="1">
    <citation type="journal article" date="2020" name="Nat. Food">
        <title>A phased Vanilla planifolia genome enables genetic improvement of flavour and production.</title>
        <authorList>
            <person name="Hasing T."/>
            <person name="Tang H."/>
            <person name="Brym M."/>
            <person name="Khazi F."/>
            <person name="Huang T."/>
            <person name="Chambers A.H."/>
        </authorList>
    </citation>
    <scope>NUCLEOTIDE SEQUENCE [LARGE SCALE GENOMIC DNA]</scope>
    <source>
        <tissue evidence="10">Leaf</tissue>
    </source>
</reference>
<proteinExistence type="inferred from homology"/>
<keyword evidence="3" id="KW-0498">Mitosis</keyword>
<dbReference type="InterPro" id="IPR039781">
    <property type="entry name" value="Rad21/Rec8-like"/>
</dbReference>
<evidence type="ECO:0000259" key="8">
    <source>
        <dbReference type="Pfam" id="PF04824"/>
    </source>
</evidence>
<evidence type="ECO:0000256" key="2">
    <source>
        <dbReference type="ARBA" id="ARBA00009870"/>
    </source>
</evidence>
<dbReference type="GO" id="GO:0003682">
    <property type="term" value="F:chromatin binding"/>
    <property type="evidence" value="ECO:0007669"/>
    <property type="project" value="TreeGrafter"/>
</dbReference>
<organism evidence="10 11">
    <name type="scientific">Vanilla planifolia</name>
    <name type="common">Vanilla</name>
    <dbReference type="NCBI Taxonomy" id="51239"/>
    <lineage>
        <taxon>Eukaryota</taxon>
        <taxon>Viridiplantae</taxon>
        <taxon>Streptophyta</taxon>
        <taxon>Embryophyta</taxon>
        <taxon>Tracheophyta</taxon>
        <taxon>Spermatophyta</taxon>
        <taxon>Magnoliopsida</taxon>
        <taxon>Liliopsida</taxon>
        <taxon>Asparagales</taxon>
        <taxon>Orchidaceae</taxon>
        <taxon>Vanilloideae</taxon>
        <taxon>Vanilleae</taxon>
        <taxon>Vanilla</taxon>
    </lineage>
</organism>
<dbReference type="GO" id="GO:0008278">
    <property type="term" value="C:cohesin complex"/>
    <property type="evidence" value="ECO:0007669"/>
    <property type="project" value="InterPro"/>
</dbReference>
<dbReference type="PANTHER" id="PTHR12585">
    <property type="entry name" value="SCC1 / RAD21 FAMILY MEMBER"/>
    <property type="match status" value="1"/>
</dbReference>
<dbReference type="InterPro" id="IPR006910">
    <property type="entry name" value="Rad21_Rec8_N"/>
</dbReference>
<keyword evidence="3" id="KW-0132">Cell division</keyword>
<comment type="caution">
    <text evidence="10">The sequence shown here is derived from an EMBL/GenBank/DDBJ whole genome shotgun (WGS) entry which is preliminary data.</text>
</comment>
<evidence type="ECO:0000256" key="4">
    <source>
        <dbReference type="ARBA" id="ARBA00022829"/>
    </source>
</evidence>
<protein>
    <recommendedName>
        <fullName evidence="12">Sister chromatid cohesion 1 protein 4-like</fullName>
    </recommendedName>
</protein>
<evidence type="ECO:0000256" key="3">
    <source>
        <dbReference type="ARBA" id="ARBA00022776"/>
    </source>
</evidence>
<keyword evidence="5" id="KW-0539">Nucleus</keyword>
<feature type="compositionally biased region" description="Acidic residues" evidence="7">
    <location>
        <begin position="1018"/>
        <end position="1033"/>
    </location>
</feature>
<dbReference type="GO" id="GO:0005634">
    <property type="term" value="C:nucleus"/>
    <property type="evidence" value="ECO:0007669"/>
    <property type="project" value="UniProtKB-SubCell"/>
</dbReference>
<feature type="domain" description="Rad21/Rec8-like protein C-terminal eukaryotic" evidence="8">
    <location>
        <begin position="1070"/>
        <end position="1118"/>
    </location>
</feature>
<dbReference type="GO" id="GO:0007059">
    <property type="term" value="P:chromosome segregation"/>
    <property type="evidence" value="ECO:0007669"/>
    <property type="project" value="UniProtKB-KW"/>
</dbReference>
<dbReference type="InterPro" id="IPR036390">
    <property type="entry name" value="WH_DNA-bd_sf"/>
</dbReference>
<evidence type="ECO:0000313" key="11">
    <source>
        <dbReference type="Proteomes" id="UP000639772"/>
    </source>
</evidence>
<comment type="subcellular location">
    <subcellularLocation>
        <location evidence="1">Nucleus</location>
    </subcellularLocation>
</comment>
<dbReference type="Pfam" id="PF04824">
    <property type="entry name" value="Rad21_Rec8"/>
    <property type="match status" value="1"/>
</dbReference>
<evidence type="ECO:0000256" key="7">
    <source>
        <dbReference type="SAM" id="MobiDB-lite"/>
    </source>
</evidence>
<dbReference type="InterPro" id="IPR006909">
    <property type="entry name" value="Rad21/Rec8_C_eu"/>
</dbReference>
<keyword evidence="3" id="KW-0131">Cell cycle</keyword>
<dbReference type="AlphaFoldDB" id="A0A835QY02"/>
<dbReference type="FunFam" id="1.10.10.580:FF:000002">
    <property type="entry name" value="Sister chromatid cohesion 1 protein 4"/>
    <property type="match status" value="1"/>
</dbReference>
<sequence length="1124" mass="123244">MFYSQFILAKKGPLGTIWIAAHLERKLRKNQVADTDIGVSVDSILFPDVPIALRLSSHLLLGVVRIYSKRLFAQQQLIFLLKNQLLHTIQSHCQKHLTLITELPDSAFLDSNFVDHHVSTREQITLQDNVNGTAFPTSKFGLDERFGDEDTSQIGLELDEELFMDKNISLQHNEVSLDLKVSGLHMGENSVPSTSMTIDAQFGYVEEKGIRIQNVLSELLSNNYDKKSFSSIEDLERDADSSRRRGYNVQTPDLNEVFLPEVGQAPSPNIPFTPEEVQTPCVIEPAQTLCAIEPAQTPGVIEPAQTPRVIEPAQAPSTPGLFDEVMPSNFEEVLVNHVQENDPVTSVESGKLHGCISPCIEMECAEEGFTTAELGLKSGETTETLPSFASDLISPMPESVASISSNVDLNTTNGVCFVSRAENHQGVIGNVVSDYISTTDHMLDGRKIIVPSVFALETSILTSLPKEVPANSSICTDNIDVGEALLDGKMAQLKDSNEPSGMGNQSHVEDIDSCLTSNISVVGSDFHVRSDGSSLHPQSSIIEGRAFDEPSEMPTRDYSYSFKTPMREELQHLSVSSFEVQVGRKDSALITGPTTSISKASLQKRPRGISRGGILRKRKVLVDDAMVLHADAIRQQLINTEDIRRIRKKAPCTRPDIWWIYMGALEDEMFDRSMLTGISEELNSLISLKYGLHAYDSRIKISGEAGPSRVSEFVNETGGGEIDEGNLLEAGLVGGNVGPSSIHASEKMESQYYPARCHQHVQFGEVVAQLQVEPDKEAGVNSIMEEISVSDIDHRIASAEKVDSKSNGAAEILNHNESHNLLNTTDIGITCGECANVVKVDDDSAALVVISESSANAENAQSSVDASIVEKAKIENFVDAESLERSHPLICNEVDTALAVVNILQDTVLASSEMPVQVEEAVGSAAAKEGDFTVDRSLENGERPAADVKMAELSNVASFPSSDNYVPSAVGENNFVQEVNLDSALDIDSKPVDVGVVRDSSDFCSAINDNYTGFLNVDDEPDFDEAENDEPNPEEVQSLENYGWSARTRGVARYLKNLFDEECGHGMKSVAVDRLLAGKTRKEASRMFFETLVLKTRDYIEVEQEKPFEYVKVMPRMKLLKSEF</sequence>
<dbReference type="SUPFAM" id="SSF46785">
    <property type="entry name" value="Winged helix' DNA-binding domain"/>
    <property type="match status" value="1"/>
</dbReference>
<evidence type="ECO:0008006" key="12">
    <source>
        <dbReference type="Google" id="ProtNLM"/>
    </source>
</evidence>
<comment type="similarity">
    <text evidence="2">Belongs to the rad21 family.</text>
</comment>
<dbReference type="PANTHER" id="PTHR12585:SF69">
    <property type="entry name" value="FI11703P"/>
    <property type="match status" value="1"/>
</dbReference>
<dbReference type="GO" id="GO:0007062">
    <property type="term" value="P:sister chromatid cohesion"/>
    <property type="evidence" value="ECO:0007669"/>
    <property type="project" value="InterPro"/>
</dbReference>
<dbReference type="Gene3D" id="1.10.10.580">
    <property type="entry name" value="Structural maintenance of chromosome 1. Chain E"/>
    <property type="match status" value="1"/>
</dbReference>
<comment type="subunit">
    <text evidence="6">Component of the cohesin complex.</text>
</comment>
<dbReference type="OrthoDB" id="10071381at2759"/>